<organism evidence="6">
    <name type="scientific">Clastoptera arizonana</name>
    <name type="common">Arizona spittle bug</name>
    <dbReference type="NCBI Taxonomy" id="38151"/>
    <lineage>
        <taxon>Eukaryota</taxon>
        <taxon>Metazoa</taxon>
        <taxon>Ecdysozoa</taxon>
        <taxon>Arthropoda</taxon>
        <taxon>Hexapoda</taxon>
        <taxon>Insecta</taxon>
        <taxon>Pterygota</taxon>
        <taxon>Neoptera</taxon>
        <taxon>Paraneoptera</taxon>
        <taxon>Hemiptera</taxon>
        <taxon>Auchenorrhyncha</taxon>
        <taxon>Cercopoidea</taxon>
        <taxon>Clastopteridae</taxon>
        <taxon>Clastoptera</taxon>
    </lineage>
</organism>
<dbReference type="SMART" id="SM00039">
    <property type="entry name" value="CRF"/>
    <property type="match status" value="1"/>
</dbReference>
<reference evidence="6" key="1">
    <citation type="submission" date="2015-12" db="EMBL/GenBank/DDBJ databases">
        <title>De novo transcriptome assembly of four potential Pierce s Disease insect vectors from Arizona vineyards.</title>
        <authorList>
            <person name="Tassone E.E."/>
        </authorList>
    </citation>
    <scope>NUCLEOTIDE SEQUENCE</scope>
</reference>
<dbReference type="AlphaFoldDB" id="A0A1B6DA10"/>
<feature type="signal peptide" evidence="4">
    <location>
        <begin position="1"/>
        <end position="26"/>
    </location>
</feature>
<accession>A0A1B6DA10</accession>
<dbReference type="GO" id="GO:0005576">
    <property type="term" value="C:extracellular region"/>
    <property type="evidence" value="ECO:0007669"/>
    <property type="project" value="UniProtKB-SubCell"/>
</dbReference>
<dbReference type="InterPro" id="IPR000187">
    <property type="entry name" value="CRF"/>
</dbReference>
<name>A0A1B6DA10_9HEMI</name>
<feature type="domain" description="Corticotropin-releasing factor" evidence="5">
    <location>
        <begin position="80"/>
        <end position="123"/>
    </location>
</feature>
<protein>
    <recommendedName>
        <fullName evidence="5">Corticotropin-releasing factor domain-containing protein</fullName>
    </recommendedName>
</protein>
<evidence type="ECO:0000313" key="6">
    <source>
        <dbReference type="EMBL" id="JAS22528.1"/>
    </source>
</evidence>
<dbReference type="Pfam" id="PF00473">
    <property type="entry name" value="CRF"/>
    <property type="match status" value="1"/>
</dbReference>
<evidence type="ECO:0000256" key="2">
    <source>
        <dbReference type="ARBA" id="ARBA00022525"/>
    </source>
</evidence>
<proteinExistence type="predicted"/>
<keyword evidence="4" id="KW-0732">Signal</keyword>
<dbReference type="GO" id="GO:0005179">
    <property type="term" value="F:hormone activity"/>
    <property type="evidence" value="ECO:0007669"/>
    <property type="project" value="UniProtKB-KW"/>
</dbReference>
<evidence type="ECO:0000256" key="3">
    <source>
        <dbReference type="ARBA" id="ARBA00022702"/>
    </source>
</evidence>
<evidence type="ECO:0000256" key="1">
    <source>
        <dbReference type="ARBA" id="ARBA00004613"/>
    </source>
</evidence>
<evidence type="ECO:0000256" key="4">
    <source>
        <dbReference type="SAM" id="SignalP"/>
    </source>
</evidence>
<dbReference type="EMBL" id="GEDC01014770">
    <property type="protein sequence ID" value="JAS22528.1"/>
    <property type="molecule type" value="Transcribed_RNA"/>
</dbReference>
<keyword evidence="2" id="KW-0964">Secreted</keyword>
<gene>
    <name evidence="6" type="ORF">g.45693</name>
</gene>
<sequence length="124" mass="14145">QEHRYTDAMLPLLFLLTSGLSSYASSYPQEGLKQLGDTSPAGSVIYLPRDQSSIWEDEPQGDLSLVERLEKQTKRVHTGEQMSLSIMNPLDVLRQKLLLELSNRRLKQTQDRIRANSDYLRLVG</sequence>
<feature type="chain" id="PRO_5008581092" description="Corticotropin-releasing factor domain-containing protein" evidence="4">
    <location>
        <begin position="27"/>
        <end position="124"/>
    </location>
</feature>
<comment type="subcellular location">
    <subcellularLocation>
        <location evidence="1">Secreted</location>
    </subcellularLocation>
</comment>
<evidence type="ECO:0000259" key="5">
    <source>
        <dbReference type="SMART" id="SM00039"/>
    </source>
</evidence>
<keyword evidence="3" id="KW-0372">Hormone</keyword>
<feature type="non-terminal residue" evidence="6">
    <location>
        <position position="1"/>
    </location>
</feature>